<dbReference type="AlphaFoldDB" id="A0A2A8CV74"/>
<name>A0A2A8CV74_9BACT</name>
<dbReference type="Pfam" id="PF08281">
    <property type="entry name" value="Sigma70_r4_2"/>
    <property type="match status" value="1"/>
</dbReference>
<dbReference type="InterPro" id="IPR014284">
    <property type="entry name" value="RNA_pol_sigma-70_dom"/>
</dbReference>
<dbReference type="InterPro" id="IPR013249">
    <property type="entry name" value="RNA_pol_sigma70_r4_t2"/>
</dbReference>
<dbReference type="OrthoDB" id="9780326at2"/>
<dbReference type="InterPro" id="IPR013324">
    <property type="entry name" value="RNA_pol_sigma_r3/r4-like"/>
</dbReference>
<dbReference type="InterPro" id="IPR007627">
    <property type="entry name" value="RNA_pol_sigma70_r2"/>
</dbReference>
<dbReference type="SUPFAM" id="SSF88659">
    <property type="entry name" value="Sigma3 and sigma4 domains of RNA polymerase sigma factors"/>
    <property type="match status" value="1"/>
</dbReference>
<dbReference type="SUPFAM" id="SSF88946">
    <property type="entry name" value="Sigma2 domain of RNA polymerase sigma factors"/>
    <property type="match status" value="1"/>
</dbReference>
<evidence type="ECO:0000256" key="1">
    <source>
        <dbReference type="ARBA" id="ARBA00010641"/>
    </source>
</evidence>
<protein>
    <submittedName>
        <fullName evidence="8">RNA polymerase subunit sigma-70</fullName>
    </submittedName>
</protein>
<sequence length="219" mass="25518">MLRLVSSSRSSAESSTPPSVDVSGRPTSDALDALRSRENEAVERWIYGNRDIVYRLLLKMVKDRNVAEELLQETLYQALRSVHRFRGDAKVSTWLCGIARNLALRHFRDQERYTTAEDETLEWIGSRDFRSNGYSKYDETPRVRAERSERYDIVHAALRKLPESYREIIQIRDLEERSTREVADALGLTRVNVRVRLHRARQRMEELLRSKLDDLPAAA</sequence>
<feature type="domain" description="RNA polymerase sigma factor 70 region 4 type 2" evidence="7">
    <location>
        <begin position="152"/>
        <end position="204"/>
    </location>
</feature>
<dbReference type="Pfam" id="PF04542">
    <property type="entry name" value="Sigma70_r2"/>
    <property type="match status" value="1"/>
</dbReference>
<evidence type="ECO:0000259" key="6">
    <source>
        <dbReference type="Pfam" id="PF04542"/>
    </source>
</evidence>
<dbReference type="InterPro" id="IPR039425">
    <property type="entry name" value="RNA_pol_sigma-70-like"/>
</dbReference>
<feature type="domain" description="RNA polymerase sigma-70 region 2" evidence="6">
    <location>
        <begin position="49"/>
        <end position="112"/>
    </location>
</feature>
<proteinExistence type="inferred from homology"/>
<keyword evidence="4" id="KW-0804">Transcription</keyword>
<comment type="caution">
    <text evidence="8">The sequence shown here is derived from an EMBL/GenBank/DDBJ whole genome shotgun (WGS) entry which is preliminary data.</text>
</comment>
<dbReference type="NCBIfam" id="TIGR02937">
    <property type="entry name" value="sigma70-ECF"/>
    <property type="match status" value="1"/>
</dbReference>
<dbReference type="InterPro" id="IPR036388">
    <property type="entry name" value="WH-like_DNA-bd_sf"/>
</dbReference>
<evidence type="ECO:0000256" key="5">
    <source>
        <dbReference type="SAM" id="MobiDB-lite"/>
    </source>
</evidence>
<dbReference type="Gene3D" id="1.10.1740.10">
    <property type="match status" value="1"/>
</dbReference>
<evidence type="ECO:0000259" key="7">
    <source>
        <dbReference type="Pfam" id="PF08281"/>
    </source>
</evidence>
<keyword evidence="2" id="KW-0805">Transcription regulation</keyword>
<dbReference type="CDD" id="cd06171">
    <property type="entry name" value="Sigma70_r4"/>
    <property type="match status" value="1"/>
</dbReference>
<feature type="region of interest" description="Disordered" evidence="5">
    <location>
        <begin position="1"/>
        <end position="27"/>
    </location>
</feature>
<dbReference type="PANTHER" id="PTHR43133">
    <property type="entry name" value="RNA POLYMERASE ECF-TYPE SIGMA FACTO"/>
    <property type="match status" value="1"/>
</dbReference>
<evidence type="ECO:0000313" key="9">
    <source>
        <dbReference type="Proteomes" id="UP000220102"/>
    </source>
</evidence>
<keyword evidence="3" id="KW-0731">Sigma factor</keyword>
<dbReference type="RefSeq" id="WP_098077125.1">
    <property type="nucleotide sequence ID" value="NZ_PDEQ01000007.1"/>
</dbReference>
<dbReference type="Proteomes" id="UP000220102">
    <property type="component" value="Unassembled WGS sequence"/>
</dbReference>
<evidence type="ECO:0000256" key="4">
    <source>
        <dbReference type="ARBA" id="ARBA00023163"/>
    </source>
</evidence>
<evidence type="ECO:0000256" key="3">
    <source>
        <dbReference type="ARBA" id="ARBA00023082"/>
    </source>
</evidence>
<dbReference type="InterPro" id="IPR013325">
    <property type="entry name" value="RNA_pol_sigma_r2"/>
</dbReference>
<dbReference type="GO" id="GO:0016987">
    <property type="term" value="F:sigma factor activity"/>
    <property type="evidence" value="ECO:0007669"/>
    <property type="project" value="UniProtKB-KW"/>
</dbReference>
<dbReference type="PANTHER" id="PTHR43133:SF51">
    <property type="entry name" value="RNA POLYMERASE SIGMA FACTOR"/>
    <property type="match status" value="1"/>
</dbReference>
<dbReference type="GO" id="GO:0003677">
    <property type="term" value="F:DNA binding"/>
    <property type="evidence" value="ECO:0007669"/>
    <property type="project" value="InterPro"/>
</dbReference>
<dbReference type="GO" id="GO:0006352">
    <property type="term" value="P:DNA-templated transcription initiation"/>
    <property type="evidence" value="ECO:0007669"/>
    <property type="project" value="InterPro"/>
</dbReference>
<feature type="compositionally biased region" description="Low complexity" evidence="5">
    <location>
        <begin position="1"/>
        <end position="19"/>
    </location>
</feature>
<dbReference type="EMBL" id="PDEQ01000007">
    <property type="protein sequence ID" value="PEN12659.1"/>
    <property type="molecule type" value="Genomic_DNA"/>
</dbReference>
<comment type="similarity">
    <text evidence="1">Belongs to the sigma-70 factor family. ECF subfamily.</text>
</comment>
<reference evidence="8 9" key="1">
    <citation type="submission" date="2017-10" db="EMBL/GenBank/DDBJ databases">
        <title>Draft genome of Longibacter Salinarum.</title>
        <authorList>
            <person name="Goh K.M."/>
            <person name="Shamsir M.S."/>
            <person name="Lim S.W."/>
        </authorList>
    </citation>
    <scope>NUCLEOTIDE SEQUENCE [LARGE SCALE GENOMIC DNA]</scope>
    <source>
        <strain evidence="8 9">KCTC 52045</strain>
    </source>
</reference>
<keyword evidence="9" id="KW-1185">Reference proteome</keyword>
<gene>
    <name evidence="8" type="ORF">CRI94_14185</name>
</gene>
<evidence type="ECO:0000256" key="2">
    <source>
        <dbReference type="ARBA" id="ARBA00023015"/>
    </source>
</evidence>
<organism evidence="8 9">
    <name type="scientific">Longibacter salinarum</name>
    <dbReference type="NCBI Taxonomy" id="1850348"/>
    <lineage>
        <taxon>Bacteria</taxon>
        <taxon>Pseudomonadati</taxon>
        <taxon>Rhodothermota</taxon>
        <taxon>Rhodothermia</taxon>
        <taxon>Rhodothermales</taxon>
        <taxon>Salisaetaceae</taxon>
        <taxon>Longibacter</taxon>
    </lineage>
</organism>
<accession>A0A2A8CV74</accession>
<dbReference type="Gene3D" id="1.10.10.10">
    <property type="entry name" value="Winged helix-like DNA-binding domain superfamily/Winged helix DNA-binding domain"/>
    <property type="match status" value="1"/>
</dbReference>
<evidence type="ECO:0000313" key="8">
    <source>
        <dbReference type="EMBL" id="PEN12659.1"/>
    </source>
</evidence>